<comment type="similarity">
    <text evidence="6">Belongs to the binding-protein-dependent transport system permease family.</text>
</comment>
<keyword evidence="4 6" id="KW-1133">Transmembrane helix</keyword>
<comment type="subcellular location">
    <subcellularLocation>
        <location evidence="6">Cell membrane</location>
        <topology evidence="6">Multi-pass membrane protein</topology>
    </subcellularLocation>
    <subcellularLocation>
        <location evidence="1">Membrane</location>
        <topology evidence="1">Multi-pass membrane protein</topology>
    </subcellularLocation>
</comment>
<dbReference type="EMBL" id="CP116942">
    <property type="protein sequence ID" value="WCO67193.1"/>
    <property type="molecule type" value="Genomic_DNA"/>
</dbReference>
<dbReference type="GO" id="GO:0055085">
    <property type="term" value="P:transmembrane transport"/>
    <property type="evidence" value="ECO:0007669"/>
    <property type="project" value="InterPro"/>
</dbReference>
<protein>
    <submittedName>
        <fullName evidence="8">ABC transporter permease</fullName>
    </submittedName>
</protein>
<feature type="transmembrane region" description="Helical" evidence="6">
    <location>
        <begin position="163"/>
        <end position="183"/>
    </location>
</feature>
<evidence type="ECO:0000256" key="6">
    <source>
        <dbReference type="RuleBase" id="RU363032"/>
    </source>
</evidence>
<dbReference type="PANTHER" id="PTHR30177">
    <property type="entry name" value="GLYCINE BETAINE/L-PROLINE TRANSPORT SYSTEM PERMEASE PROTEIN PROW"/>
    <property type="match status" value="1"/>
</dbReference>
<dbReference type="CDD" id="cd06261">
    <property type="entry name" value="TM_PBP2"/>
    <property type="match status" value="1"/>
</dbReference>
<dbReference type="Proteomes" id="UP001216390">
    <property type="component" value="Chromosome"/>
</dbReference>
<name>A0AAF0BVM3_9ACTN</name>
<dbReference type="KEGG" id="ima:PO878_00465"/>
<gene>
    <name evidence="8" type="ORF">PO878_00465</name>
</gene>
<keyword evidence="5 6" id="KW-0472">Membrane</keyword>
<feature type="transmembrane region" description="Helical" evidence="6">
    <location>
        <begin position="58"/>
        <end position="80"/>
    </location>
</feature>
<organism evidence="8 9">
    <name type="scientific">Iamia majanohamensis</name>
    <dbReference type="NCBI Taxonomy" id="467976"/>
    <lineage>
        <taxon>Bacteria</taxon>
        <taxon>Bacillati</taxon>
        <taxon>Actinomycetota</taxon>
        <taxon>Acidimicrobiia</taxon>
        <taxon>Acidimicrobiales</taxon>
        <taxon>Iamiaceae</taxon>
        <taxon>Iamia</taxon>
    </lineage>
</organism>
<evidence type="ECO:0000256" key="1">
    <source>
        <dbReference type="ARBA" id="ARBA00004141"/>
    </source>
</evidence>
<dbReference type="InterPro" id="IPR035906">
    <property type="entry name" value="MetI-like_sf"/>
</dbReference>
<evidence type="ECO:0000256" key="2">
    <source>
        <dbReference type="ARBA" id="ARBA00022448"/>
    </source>
</evidence>
<dbReference type="Gene3D" id="1.10.3720.10">
    <property type="entry name" value="MetI-like"/>
    <property type="match status" value="1"/>
</dbReference>
<dbReference type="GO" id="GO:0005886">
    <property type="term" value="C:plasma membrane"/>
    <property type="evidence" value="ECO:0007669"/>
    <property type="project" value="UniProtKB-SubCell"/>
</dbReference>
<evidence type="ECO:0000313" key="9">
    <source>
        <dbReference type="Proteomes" id="UP001216390"/>
    </source>
</evidence>
<feature type="transmembrane region" description="Helical" evidence="6">
    <location>
        <begin position="31"/>
        <end position="51"/>
    </location>
</feature>
<dbReference type="GO" id="GO:0031460">
    <property type="term" value="P:glycine betaine transport"/>
    <property type="evidence" value="ECO:0007669"/>
    <property type="project" value="TreeGrafter"/>
</dbReference>
<proteinExistence type="inferred from homology"/>
<dbReference type="Pfam" id="PF00528">
    <property type="entry name" value="BPD_transp_1"/>
    <property type="match status" value="1"/>
</dbReference>
<keyword evidence="9" id="KW-1185">Reference proteome</keyword>
<evidence type="ECO:0000256" key="4">
    <source>
        <dbReference type="ARBA" id="ARBA00022989"/>
    </source>
</evidence>
<accession>A0AAF0BVM3</accession>
<feature type="transmembrane region" description="Helical" evidence="6">
    <location>
        <begin position="198"/>
        <end position="218"/>
    </location>
</feature>
<dbReference type="AlphaFoldDB" id="A0AAF0BVM3"/>
<evidence type="ECO:0000256" key="5">
    <source>
        <dbReference type="ARBA" id="ARBA00023136"/>
    </source>
</evidence>
<evidence type="ECO:0000313" key="8">
    <source>
        <dbReference type="EMBL" id="WCO67193.1"/>
    </source>
</evidence>
<keyword evidence="3 6" id="KW-0812">Transmembrane</keyword>
<feature type="transmembrane region" description="Helical" evidence="6">
    <location>
        <begin position="92"/>
        <end position="111"/>
    </location>
</feature>
<evidence type="ECO:0000256" key="3">
    <source>
        <dbReference type="ARBA" id="ARBA00022692"/>
    </source>
</evidence>
<evidence type="ECO:0000259" key="7">
    <source>
        <dbReference type="PROSITE" id="PS50928"/>
    </source>
</evidence>
<dbReference type="InterPro" id="IPR000515">
    <property type="entry name" value="MetI-like"/>
</dbReference>
<reference evidence="8" key="1">
    <citation type="submission" date="2023-01" db="EMBL/GenBank/DDBJ databases">
        <title>The diversity of Class Acidimicrobiia in South China Sea sediment environments and the proposal of Iamia marina sp. nov., a novel species of the genus Iamia.</title>
        <authorList>
            <person name="He Y."/>
            <person name="Tian X."/>
        </authorList>
    </citation>
    <scope>NUCLEOTIDE SEQUENCE</scope>
    <source>
        <strain evidence="8">DSM 19957</strain>
    </source>
</reference>
<keyword evidence="2 6" id="KW-0813">Transport</keyword>
<dbReference type="PANTHER" id="PTHR30177:SF33">
    <property type="entry name" value="POSSIBLE OSMOPROTECTANT (GLYCINE BETAINE_CARNITINE_CHOLINE_L-PROLINE) TRANSPORT INTEGRAL MEMBRANE PROTEIN ABC TRANSPORTER PROZ"/>
    <property type="match status" value="1"/>
</dbReference>
<dbReference type="InterPro" id="IPR051204">
    <property type="entry name" value="ABC_transp_perm/SBD"/>
</dbReference>
<feature type="domain" description="ABC transmembrane type-1" evidence="7">
    <location>
        <begin position="27"/>
        <end position="215"/>
    </location>
</feature>
<sequence>MGQLVDLLDWLRDAAMWRGSSGAGARIVEHVQISAVAVVAAVLIAVPPALWLGHKRRFGLLAINVSNVGRAIPSFAVLVLGTQILGLLEKPIIGSVSVFVALVLLAVPPIVTNTYVGMAEVPDDVRDAARGMGLSEGQLVRRVEVPLAIPLIMAGIRTSAVQVVATATIAAVLGFGGLGRFIIDGYATRSSGGYTDVLAGAVLVAGLALVTEGVLGLLQRALTPKGLRKADREQGALPDDDEIEVDTAAEVPVAA</sequence>
<dbReference type="RefSeq" id="WP_272736715.1">
    <property type="nucleotide sequence ID" value="NZ_CP116942.1"/>
</dbReference>
<dbReference type="SUPFAM" id="SSF161098">
    <property type="entry name" value="MetI-like"/>
    <property type="match status" value="1"/>
</dbReference>
<dbReference type="PROSITE" id="PS50928">
    <property type="entry name" value="ABC_TM1"/>
    <property type="match status" value="1"/>
</dbReference>